<gene>
    <name evidence="1" type="ORF">IAB89_09190</name>
</gene>
<reference evidence="1" key="1">
    <citation type="submission" date="2020-10" db="EMBL/GenBank/DDBJ databases">
        <authorList>
            <person name="Gilroy R."/>
        </authorList>
    </citation>
    <scope>NUCLEOTIDE SEQUENCE</scope>
    <source>
        <strain evidence="1">ChiSxjej1B13-7958</strain>
    </source>
</reference>
<sequence>MKAIYSKRIYDTQKAEKILDFGDNTLYRTKKGNWFLTDASGVQPALYPVPPERAAVYVGMYAAERYVEFFSAAELEEA</sequence>
<reference evidence="1" key="2">
    <citation type="journal article" date="2021" name="PeerJ">
        <title>Extensive microbial diversity within the chicken gut microbiome revealed by metagenomics and culture.</title>
        <authorList>
            <person name="Gilroy R."/>
            <person name="Ravi A."/>
            <person name="Getino M."/>
            <person name="Pursley I."/>
            <person name="Horton D.L."/>
            <person name="Alikhan N.F."/>
            <person name="Baker D."/>
            <person name="Gharbi K."/>
            <person name="Hall N."/>
            <person name="Watson M."/>
            <person name="Adriaenssens E.M."/>
            <person name="Foster-Nyarko E."/>
            <person name="Jarju S."/>
            <person name="Secka A."/>
            <person name="Antonio M."/>
            <person name="Oren A."/>
            <person name="Chaudhuri R.R."/>
            <person name="La Ragione R."/>
            <person name="Hildebrand F."/>
            <person name="Pallen M.J."/>
        </authorList>
    </citation>
    <scope>NUCLEOTIDE SEQUENCE</scope>
    <source>
        <strain evidence="1">ChiSxjej1B13-7958</strain>
    </source>
</reference>
<dbReference type="Proteomes" id="UP000824242">
    <property type="component" value="Unassembled WGS sequence"/>
</dbReference>
<accession>A0A9D1AP84</accession>
<evidence type="ECO:0000313" key="1">
    <source>
        <dbReference type="EMBL" id="HIR47808.1"/>
    </source>
</evidence>
<name>A0A9D1AP84_9FIRM</name>
<protein>
    <submittedName>
        <fullName evidence="1">Uncharacterized protein</fullName>
    </submittedName>
</protein>
<organism evidence="1 2">
    <name type="scientific">Candidatus Caccousia avicola</name>
    <dbReference type="NCBI Taxonomy" id="2840721"/>
    <lineage>
        <taxon>Bacteria</taxon>
        <taxon>Bacillati</taxon>
        <taxon>Bacillota</taxon>
        <taxon>Clostridia</taxon>
        <taxon>Eubacteriales</taxon>
        <taxon>Oscillospiraceae</taxon>
        <taxon>Oscillospiraceae incertae sedis</taxon>
        <taxon>Candidatus Caccousia</taxon>
    </lineage>
</organism>
<comment type="caution">
    <text evidence="1">The sequence shown here is derived from an EMBL/GenBank/DDBJ whole genome shotgun (WGS) entry which is preliminary data.</text>
</comment>
<evidence type="ECO:0000313" key="2">
    <source>
        <dbReference type="Proteomes" id="UP000824242"/>
    </source>
</evidence>
<dbReference type="EMBL" id="DVGZ01000100">
    <property type="protein sequence ID" value="HIR47808.1"/>
    <property type="molecule type" value="Genomic_DNA"/>
</dbReference>
<proteinExistence type="predicted"/>
<dbReference type="AlphaFoldDB" id="A0A9D1AP84"/>